<dbReference type="InterPro" id="IPR004097">
    <property type="entry name" value="DHHA2"/>
</dbReference>
<feature type="domain" description="DHHA2" evidence="5">
    <location>
        <begin position="273"/>
        <end position="460"/>
    </location>
</feature>
<dbReference type="GO" id="GO:0005737">
    <property type="term" value="C:cytoplasm"/>
    <property type="evidence" value="ECO:0007669"/>
    <property type="project" value="InterPro"/>
</dbReference>
<reference evidence="6 7" key="1">
    <citation type="journal article" date="2020" name="ISME J.">
        <title>Uncovering the hidden diversity of litter-decomposition mechanisms in mushroom-forming fungi.</title>
        <authorList>
            <person name="Floudas D."/>
            <person name="Bentzer J."/>
            <person name="Ahren D."/>
            <person name="Johansson T."/>
            <person name="Persson P."/>
            <person name="Tunlid A."/>
        </authorList>
    </citation>
    <scope>NUCLEOTIDE SEQUENCE [LARGE SCALE GENOMIC DNA]</scope>
    <source>
        <strain evidence="6 7">CBS 101986</strain>
    </source>
</reference>
<comment type="cofactor">
    <cofactor evidence="1">
        <name>Mn(2+)</name>
        <dbReference type="ChEBI" id="CHEBI:29035"/>
    </cofactor>
</comment>
<keyword evidence="2" id="KW-0479">Metal-binding</keyword>
<dbReference type="InterPro" id="IPR001667">
    <property type="entry name" value="DDH_dom"/>
</dbReference>
<dbReference type="AlphaFoldDB" id="A0A8H5BLN5"/>
<organism evidence="6 7">
    <name type="scientific">Psilocybe cf. subviscida</name>
    <dbReference type="NCBI Taxonomy" id="2480587"/>
    <lineage>
        <taxon>Eukaryota</taxon>
        <taxon>Fungi</taxon>
        <taxon>Dikarya</taxon>
        <taxon>Basidiomycota</taxon>
        <taxon>Agaricomycotina</taxon>
        <taxon>Agaricomycetes</taxon>
        <taxon>Agaricomycetidae</taxon>
        <taxon>Agaricales</taxon>
        <taxon>Agaricineae</taxon>
        <taxon>Strophariaceae</taxon>
        <taxon>Psilocybe</taxon>
    </lineage>
</organism>
<dbReference type="Pfam" id="PF01368">
    <property type="entry name" value="DHH"/>
    <property type="match status" value="1"/>
</dbReference>
<dbReference type="GO" id="GO:0046872">
    <property type="term" value="F:metal ion binding"/>
    <property type="evidence" value="ECO:0007669"/>
    <property type="project" value="UniProtKB-KW"/>
</dbReference>
<dbReference type="InterPro" id="IPR038763">
    <property type="entry name" value="DHH_sf"/>
</dbReference>
<comment type="caution">
    <text evidence="6">The sequence shown here is derived from an EMBL/GenBank/DDBJ whole genome shotgun (WGS) entry which is preliminary data.</text>
</comment>
<evidence type="ECO:0000259" key="5">
    <source>
        <dbReference type="SMART" id="SM01131"/>
    </source>
</evidence>
<gene>
    <name evidence="6" type="ORF">D9619_009706</name>
</gene>
<evidence type="ECO:0000256" key="3">
    <source>
        <dbReference type="ARBA" id="ARBA00022801"/>
    </source>
</evidence>
<dbReference type="EMBL" id="JAACJJ010000015">
    <property type="protein sequence ID" value="KAF5325515.1"/>
    <property type="molecule type" value="Genomic_DNA"/>
</dbReference>
<dbReference type="Proteomes" id="UP000567179">
    <property type="component" value="Unassembled WGS sequence"/>
</dbReference>
<dbReference type="PANTHER" id="PTHR12112:SF39">
    <property type="entry name" value="EG:152A3.5 PROTEIN (FBGN0003116_PN PROTEIN)"/>
    <property type="match status" value="1"/>
</dbReference>
<proteinExistence type="predicted"/>
<dbReference type="GO" id="GO:0004309">
    <property type="term" value="F:exopolyphosphatase activity"/>
    <property type="evidence" value="ECO:0007669"/>
    <property type="project" value="TreeGrafter"/>
</dbReference>
<keyword evidence="7" id="KW-1185">Reference proteome</keyword>
<evidence type="ECO:0000256" key="4">
    <source>
        <dbReference type="ARBA" id="ARBA00023211"/>
    </source>
</evidence>
<dbReference type="InterPro" id="IPR038222">
    <property type="entry name" value="DHHA2_dom_sf"/>
</dbReference>
<evidence type="ECO:0000313" key="6">
    <source>
        <dbReference type="EMBL" id="KAF5325515.1"/>
    </source>
</evidence>
<dbReference type="OrthoDB" id="374045at2759"/>
<accession>A0A8H5BLN5</accession>
<sequence>MPGALRRLSVALRLTEAYTPAYTSVIPTNAASLSLFLKDAKDGYLKDVKEDHAKAAAWTVVMGNEAGDLDSIASSIAYAWIQTEVHKKPAVPLIQMAREDLALRAENLYALHLAGVSETHEELLTLSDMSSFTPFPSQKFALVDHNRLGETYTMDNPSAEVIAVVDHHQDEGLYPSANPRVIAPCGSCASHVVALCPREIPAQLATLLLTALLVDTDGLKPGGKAIKLDRDSAVTVATQSTIANSIPPLSALAPFDQPNPDGLYESQAIKDLTKTLSQRKVDVSQLSALDLLRRDYKEYTHPLPWAPGSPSIKVGLSTVPTGLKSWATHGKLEKDALIWMQKRGLTILGVLTSFRDVKKNMLGGDSGKGKHKRELAWIILDEPLRAAAGTAPDAVTTSALAKRLWAGLEADKQINVERSKKLGDLEKGGKLPPGSKARVYEQVNTNGTRKVVAPLVKDILEGSSSGGKSKKHADKL</sequence>
<dbReference type="Gene3D" id="3.10.310.20">
    <property type="entry name" value="DHHA2 domain"/>
    <property type="match status" value="1"/>
</dbReference>
<keyword evidence="3" id="KW-0378">Hydrolase</keyword>
<name>A0A8H5BLN5_9AGAR</name>
<dbReference type="SMART" id="SM01131">
    <property type="entry name" value="DHHA2"/>
    <property type="match status" value="1"/>
</dbReference>
<keyword evidence="4" id="KW-0464">Manganese</keyword>
<evidence type="ECO:0000256" key="1">
    <source>
        <dbReference type="ARBA" id="ARBA00001936"/>
    </source>
</evidence>
<dbReference type="Gene3D" id="3.90.1640.10">
    <property type="entry name" value="inorganic pyrophosphatase (n-terminal core)"/>
    <property type="match status" value="1"/>
</dbReference>
<dbReference type="PANTHER" id="PTHR12112">
    <property type="entry name" value="BNIP - RELATED"/>
    <property type="match status" value="1"/>
</dbReference>
<protein>
    <recommendedName>
        <fullName evidence="5">DHHA2 domain-containing protein</fullName>
    </recommendedName>
</protein>
<evidence type="ECO:0000313" key="7">
    <source>
        <dbReference type="Proteomes" id="UP000567179"/>
    </source>
</evidence>
<evidence type="ECO:0000256" key="2">
    <source>
        <dbReference type="ARBA" id="ARBA00022723"/>
    </source>
</evidence>
<dbReference type="SUPFAM" id="SSF64182">
    <property type="entry name" value="DHH phosphoesterases"/>
    <property type="match status" value="1"/>
</dbReference>
<dbReference type="Pfam" id="PF02833">
    <property type="entry name" value="DHHA2"/>
    <property type="match status" value="1"/>
</dbReference>